<feature type="transmembrane region" description="Helical" evidence="8">
    <location>
        <begin position="310"/>
        <end position="329"/>
    </location>
</feature>
<evidence type="ECO:0000313" key="10">
    <source>
        <dbReference type="EMBL" id="VFA88599.1"/>
    </source>
</evidence>
<dbReference type="PROSITE" id="PS00216">
    <property type="entry name" value="SUGAR_TRANSPORT_1"/>
    <property type="match status" value="1"/>
</dbReference>
<gene>
    <name evidence="10" type="primary">yhjE_2</name>
    <name evidence="10" type="ORF">NCTC8139_02147</name>
</gene>
<evidence type="ECO:0000256" key="7">
    <source>
        <dbReference type="SAM" id="MobiDB-lite"/>
    </source>
</evidence>
<proteinExistence type="predicted"/>
<organism evidence="10 11">
    <name type="scientific">Gordonia paraffinivorans</name>
    <dbReference type="NCBI Taxonomy" id="175628"/>
    <lineage>
        <taxon>Bacteria</taxon>
        <taxon>Bacillati</taxon>
        <taxon>Actinomycetota</taxon>
        <taxon>Actinomycetes</taxon>
        <taxon>Mycobacteriales</taxon>
        <taxon>Gordoniaceae</taxon>
        <taxon>Gordonia</taxon>
    </lineage>
</organism>
<dbReference type="InterPro" id="IPR020846">
    <property type="entry name" value="MFS_dom"/>
</dbReference>
<evidence type="ECO:0000256" key="2">
    <source>
        <dbReference type="ARBA" id="ARBA00022448"/>
    </source>
</evidence>
<keyword evidence="6 8" id="KW-0472">Membrane</keyword>
<keyword evidence="2" id="KW-0813">Transport</keyword>
<feature type="transmembrane region" description="Helical" evidence="8">
    <location>
        <begin position="129"/>
        <end position="152"/>
    </location>
</feature>
<dbReference type="Pfam" id="PF07690">
    <property type="entry name" value="MFS_1"/>
    <property type="match status" value="1"/>
</dbReference>
<dbReference type="AlphaFoldDB" id="A0ABD7V2R7"/>
<feature type="transmembrane region" description="Helical" evidence="8">
    <location>
        <begin position="218"/>
        <end position="239"/>
    </location>
</feature>
<dbReference type="GO" id="GO:0005886">
    <property type="term" value="C:plasma membrane"/>
    <property type="evidence" value="ECO:0007669"/>
    <property type="project" value="UniProtKB-SubCell"/>
</dbReference>
<protein>
    <submittedName>
        <fullName evidence="10">Inner membrane metabolite transport protein yhjE</fullName>
    </submittedName>
</protein>
<evidence type="ECO:0000256" key="4">
    <source>
        <dbReference type="ARBA" id="ARBA00022692"/>
    </source>
</evidence>
<dbReference type="EMBL" id="CAACYD010000006">
    <property type="protein sequence ID" value="VFA88599.1"/>
    <property type="molecule type" value="Genomic_DNA"/>
</dbReference>
<evidence type="ECO:0000256" key="5">
    <source>
        <dbReference type="ARBA" id="ARBA00022989"/>
    </source>
</evidence>
<keyword evidence="4 8" id="KW-0812">Transmembrane</keyword>
<evidence type="ECO:0000256" key="3">
    <source>
        <dbReference type="ARBA" id="ARBA00022475"/>
    </source>
</evidence>
<feature type="transmembrane region" description="Helical" evidence="8">
    <location>
        <begin position="276"/>
        <end position="298"/>
    </location>
</feature>
<evidence type="ECO:0000313" key="11">
    <source>
        <dbReference type="Proteomes" id="UP000360750"/>
    </source>
</evidence>
<feature type="transmembrane region" description="Helical" evidence="8">
    <location>
        <begin position="408"/>
        <end position="427"/>
    </location>
</feature>
<feature type="transmembrane region" description="Helical" evidence="8">
    <location>
        <begin position="341"/>
        <end position="361"/>
    </location>
</feature>
<feature type="transmembrane region" description="Helical" evidence="8">
    <location>
        <begin position="186"/>
        <end position="206"/>
    </location>
</feature>
<feature type="transmembrane region" description="Helical" evidence="8">
    <location>
        <begin position="47"/>
        <end position="66"/>
    </location>
</feature>
<dbReference type="RefSeq" id="WP_131734280.1">
    <property type="nucleotide sequence ID" value="NZ_CAACYD010000006.1"/>
</dbReference>
<reference evidence="10 11" key="1">
    <citation type="submission" date="2019-02" db="EMBL/GenBank/DDBJ databases">
        <authorList>
            <consortium name="Pathogen Informatics"/>
        </authorList>
    </citation>
    <scope>NUCLEOTIDE SEQUENCE [LARGE SCALE GENOMIC DNA]</scope>
    <source>
        <strain evidence="10 11">3012STDY6756503</strain>
    </source>
</reference>
<comment type="caution">
    <text evidence="10">The sequence shown here is derived from an EMBL/GenBank/DDBJ whole genome shotgun (WGS) entry which is preliminary data.</text>
</comment>
<keyword evidence="3" id="KW-1003">Cell membrane</keyword>
<dbReference type="Gene3D" id="1.20.1250.20">
    <property type="entry name" value="MFS general substrate transporter like domains"/>
    <property type="match status" value="1"/>
</dbReference>
<feature type="domain" description="Major facilitator superfamily (MFS) profile" evidence="9">
    <location>
        <begin position="32"/>
        <end position="458"/>
    </location>
</feature>
<feature type="transmembrane region" description="Helical" evidence="8">
    <location>
        <begin position="105"/>
        <end position="123"/>
    </location>
</feature>
<dbReference type="PROSITE" id="PS50850">
    <property type="entry name" value="MFS"/>
    <property type="match status" value="1"/>
</dbReference>
<dbReference type="InterPro" id="IPR011701">
    <property type="entry name" value="MFS"/>
</dbReference>
<feature type="transmembrane region" description="Helical" evidence="8">
    <location>
        <begin position="433"/>
        <end position="454"/>
    </location>
</feature>
<dbReference type="InterPro" id="IPR005829">
    <property type="entry name" value="Sugar_transporter_CS"/>
</dbReference>
<evidence type="ECO:0000256" key="6">
    <source>
        <dbReference type="ARBA" id="ARBA00023136"/>
    </source>
</evidence>
<dbReference type="PROSITE" id="PS00217">
    <property type="entry name" value="SUGAR_TRANSPORT_2"/>
    <property type="match status" value="1"/>
</dbReference>
<dbReference type="SUPFAM" id="SSF103473">
    <property type="entry name" value="MFS general substrate transporter"/>
    <property type="match status" value="1"/>
</dbReference>
<feature type="region of interest" description="Disordered" evidence="7">
    <location>
        <begin position="1"/>
        <end position="27"/>
    </location>
</feature>
<dbReference type="PANTHER" id="PTHR43045">
    <property type="entry name" value="SHIKIMATE TRANSPORTER"/>
    <property type="match status" value="1"/>
</dbReference>
<sequence>MTTTPADPPSADFPALQPPEAAPPKKTSLKRVAAASSIGTTIEFYDFFIYGTAAALVFPTVFFPAADEVTGTIASFATFAVAFFARPVGAMLFGHFGDRIGRKRTLVWTLLIMGFATVAIGLLPGYGTGVFGIAESGIGIAAPITLVVLRFLQGFAVGGEWAGATLLTAEYAPAGKRGLYAMFPQLGPALAFFLSSLTFLIASLTLGETSSAFLEYGWRVPFILSFALVAVGLWVRLAVAETPVFREAQRRKALEGASNEPALPFLDAFRYQWKEILIAGGALASLFSLFYMGTAFLTNYGTKSLELSRTFVLSAGMIAAVIFGLSTAASAMWSDRVGRRLVILTSCAVAVPWVLILFPILDLGGGFAFVVGLVGTLLIFGIAYGPAGALLPELFEARYRYTGAGMGYNLAGILGGAIPPLIAAPLIAGPGAIWVGVLLAGLSAVSVICTIAIVETKDKAIREEGALVEEESEPALVG</sequence>
<feature type="transmembrane region" description="Helical" evidence="8">
    <location>
        <begin position="367"/>
        <end position="387"/>
    </location>
</feature>
<comment type="subcellular location">
    <subcellularLocation>
        <location evidence="1">Cell membrane</location>
        <topology evidence="1">Multi-pass membrane protein</topology>
    </subcellularLocation>
</comment>
<evidence type="ECO:0000256" key="1">
    <source>
        <dbReference type="ARBA" id="ARBA00004651"/>
    </source>
</evidence>
<dbReference type="Proteomes" id="UP000360750">
    <property type="component" value="Unassembled WGS sequence"/>
</dbReference>
<dbReference type="PANTHER" id="PTHR43045:SF2">
    <property type="entry name" value="INNER MEMBRANE METABOLITE TRANSPORT PROTEIN YHJE"/>
    <property type="match status" value="1"/>
</dbReference>
<dbReference type="GeneID" id="60750153"/>
<dbReference type="CDD" id="cd17369">
    <property type="entry name" value="MFS_ShiA_like"/>
    <property type="match status" value="1"/>
</dbReference>
<evidence type="ECO:0000256" key="8">
    <source>
        <dbReference type="SAM" id="Phobius"/>
    </source>
</evidence>
<dbReference type="InterPro" id="IPR036259">
    <property type="entry name" value="MFS_trans_sf"/>
</dbReference>
<accession>A0ABD7V2R7</accession>
<evidence type="ECO:0000259" key="9">
    <source>
        <dbReference type="PROSITE" id="PS50850"/>
    </source>
</evidence>
<name>A0ABD7V2R7_9ACTN</name>
<keyword evidence="5 8" id="KW-1133">Transmembrane helix</keyword>
<feature type="transmembrane region" description="Helical" evidence="8">
    <location>
        <begin position="72"/>
        <end position="93"/>
    </location>
</feature>